<evidence type="ECO:0000256" key="6">
    <source>
        <dbReference type="ARBA" id="ARBA00023180"/>
    </source>
</evidence>
<comment type="subcellular location">
    <subcellularLocation>
        <location evidence="1">Cell membrane</location>
        <topology evidence="1">Single-pass type I membrane protein</topology>
    </subcellularLocation>
</comment>
<dbReference type="InterPro" id="IPR002000">
    <property type="entry name" value="Lysosome-assoc_membr_glycop"/>
</dbReference>
<dbReference type="GO" id="GO:0005886">
    <property type="term" value="C:plasma membrane"/>
    <property type="evidence" value="ECO:0007669"/>
    <property type="project" value="TreeGrafter"/>
</dbReference>
<evidence type="ECO:0000256" key="4">
    <source>
        <dbReference type="ARBA" id="ARBA00022989"/>
    </source>
</evidence>
<feature type="non-terminal residue" evidence="8">
    <location>
        <position position="1"/>
    </location>
</feature>
<evidence type="ECO:0000256" key="7">
    <source>
        <dbReference type="SAM" id="Phobius"/>
    </source>
</evidence>
<evidence type="ECO:0000256" key="2">
    <source>
        <dbReference type="ARBA" id="ARBA00022692"/>
    </source>
</evidence>
<dbReference type="GO" id="GO:0072594">
    <property type="term" value="P:establishment of protein localization to organelle"/>
    <property type="evidence" value="ECO:0007669"/>
    <property type="project" value="TreeGrafter"/>
</dbReference>
<dbReference type="PANTHER" id="PTHR11506">
    <property type="entry name" value="LYSOSOME-ASSOCIATED MEMBRANE GLYCOPROTEIN"/>
    <property type="match status" value="1"/>
</dbReference>
<dbReference type="Gene3D" id="2.40.160.110">
    <property type="match status" value="2"/>
</dbReference>
<keyword evidence="2 7" id="KW-0812">Transmembrane</keyword>
<dbReference type="Proteomes" id="UP000311919">
    <property type="component" value="Unassembled WGS sequence"/>
</dbReference>
<organism evidence="8 9">
    <name type="scientific">Schistosoma japonicum</name>
    <name type="common">Blood fluke</name>
    <dbReference type="NCBI Taxonomy" id="6182"/>
    <lineage>
        <taxon>Eukaryota</taxon>
        <taxon>Metazoa</taxon>
        <taxon>Spiralia</taxon>
        <taxon>Lophotrochozoa</taxon>
        <taxon>Platyhelminthes</taxon>
        <taxon>Trematoda</taxon>
        <taxon>Digenea</taxon>
        <taxon>Strigeidida</taxon>
        <taxon>Schistosomatoidea</taxon>
        <taxon>Schistosomatidae</taxon>
        <taxon>Schistosoma</taxon>
    </lineage>
</organism>
<evidence type="ECO:0000313" key="8">
    <source>
        <dbReference type="EMBL" id="TNN05428.1"/>
    </source>
</evidence>
<reference evidence="8 9" key="1">
    <citation type="submission" date="2019-03" db="EMBL/GenBank/DDBJ databases">
        <title>An improved genome assembly of the fluke Schistosoma japonicum.</title>
        <authorList>
            <person name="Hu W."/>
            <person name="Luo F."/>
            <person name="Yin M."/>
            <person name="Mo X."/>
            <person name="Sun C."/>
            <person name="Wu Q."/>
            <person name="Zhu B."/>
            <person name="Xiang M."/>
            <person name="Wang J."/>
            <person name="Wang Y."/>
            <person name="Zhang T."/>
            <person name="Xu B."/>
            <person name="Zheng H."/>
            <person name="Feng Z."/>
        </authorList>
    </citation>
    <scope>NUCLEOTIDE SEQUENCE [LARGE SCALE GENOMIC DNA]</scope>
    <source>
        <strain evidence="8">HuSjv2</strain>
        <tissue evidence="8">Worms</tissue>
    </source>
</reference>
<keyword evidence="6" id="KW-0325">Glycoprotein</keyword>
<gene>
    <name evidence="8" type="ORF">EWB00_009266</name>
</gene>
<evidence type="ECO:0000256" key="5">
    <source>
        <dbReference type="ARBA" id="ARBA00023136"/>
    </source>
</evidence>
<keyword evidence="4 7" id="KW-1133">Transmembrane helix</keyword>
<dbReference type="OrthoDB" id="6251441at2759"/>
<sequence>CICLTVSSNGKVSIIKLPYVSGEWYWKLHFFYSVSDSMSENAGEMENYTFIPKTTTFNVDSNKAVTSDSQVINIDLAMSTEGSKLQKCTLLLTVEQDKEYFAWTNMTLTYQFAEPLSTSMLSTSETILSTSSAQKFLTRTDEVYVCDTEIPINFGQNVEIVFSSMTFQAFKAEDVIRSDRLREICPRDFKSNIPITALTGISLLVVVLLITSIFGINAYLAHPESSLHSQQQSLSRQQKFVKDSDISDLVNITQCIELKDSNLNLNSQLSETMNSSSEEFHLPPLNRITVISQDDLHQLCALLEFRGYFLITFTNNDTNERVCYRIPIDLKEEYSSNDDISYIMEKSLYMNTNYTINSIIHNSGNTMNSNDDNSNKSKIPYIEPDNLKIITTNSSCCDNFLRCFTLSFDSNKHVNDLLKDWTIDFYWNRTPEMYEFGEDGWSSVGTPVGALSGVYDLVDVKLKYRFGKNFGLDFSNAENDNKEFIVHSVAEKRLQARVGDYYECTSEIQFIFDKQRNTTGIHFNDTNMNYTKSHDNNWNVIMSLRSVRSQAFADVNVPEFTGASVVCPGDISHDMNISIAIGLSLCTLVVCVLFGLAVNHLRQKDQVFKAVDKTGDHLK</sequence>
<proteinExistence type="predicted"/>
<dbReference type="PANTHER" id="PTHR11506:SF35">
    <property type="entry name" value="LYSOSOME-ASSOCIATED MEMBRANE GLYCOPROTEIN 5"/>
    <property type="match status" value="1"/>
</dbReference>
<dbReference type="GO" id="GO:0005765">
    <property type="term" value="C:lysosomal membrane"/>
    <property type="evidence" value="ECO:0007669"/>
    <property type="project" value="TreeGrafter"/>
</dbReference>
<protein>
    <submittedName>
        <fullName evidence="8">Uncharacterized protein</fullName>
    </submittedName>
</protein>
<feature type="transmembrane region" description="Helical" evidence="7">
    <location>
        <begin position="577"/>
        <end position="598"/>
    </location>
</feature>
<dbReference type="EMBL" id="SKCS01000531">
    <property type="protein sequence ID" value="TNN05428.1"/>
    <property type="molecule type" value="Genomic_DNA"/>
</dbReference>
<feature type="transmembrane region" description="Helical" evidence="7">
    <location>
        <begin position="197"/>
        <end position="220"/>
    </location>
</feature>
<dbReference type="GO" id="GO:0031902">
    <property type="term" value="C:late endosome membrane"/>
    <property type="evidence" value="ECO:0007669"/>
    <property type="project" value="TreeGrafter"/>
</dbReference>
<keyword evidence="5 7" id="KW-0472">Membrane</keyword>
<accession>A0A4Z2CMN3</accession>
<dbReference type="AlphaFoldDB" id="A0A4Z2CMN3"/>
<keyword evidence="3" id="KW-0732">Signal</keyword>
<evidence type="ECO:0000256" key="3">
    <source>
        <dbReference type="ARBA" id="ARBA00022729"/>
    </source>
</evidence>
<keyword evidence="9" id="KW-1185">Reference proteome</keyword>
<evidence type="ECO:0000256" key="1">
    <source>
        <dbReference type="ARBA" id="ARBA00004251"/>
    </source>
</evidence>
<comment type="caution">
    <text evidence="8">The sequence shown here is derived from an EMBL/GenBank/DDBJ whole genome shotgun (WGS) entry which is preliminary data.</text>
</comment>
<name>A0A4Z2CMN3_SCHJA</name>
<evidence type="ECO:0000313" key="9">
    <source>
        <dbReference type="Proteomes" id="UP000311919"/>
    </source>
</evidence>